<dbReference type="OrthoDB" id="164925at2"/>
<reference evidence="2 3" key="1">
    <citation type="submission" date="2016-08" db="EMBL/GenBank/DDBJ databases">
        <title>Analysis of Carbohydrate Active Enzymes in Thermogemmatispora T81 Reveals Carbohydrate Degradation Ability.</title>
        <authorList>
            <person name="Tomazini A."/>
            <person name="Lal S."/>
            <person name="Stott M."/>
            <person name="Henrissat B."/>
            <person name="Polikarpov I."/>
            <person name="Sparling R."/>
            <person name="Levin D.B."/>
        </authorList>
    </citation>
    <scope>NUCLEOTIDE SEQUENCE [LARGE SCALE GENOMIC DNA]</scope>
    <source>
        <strain evidence="2 3">T81</strain>
    </source>
</reference>
<dbReference type="Proteomes" id="UP000248706">
    <property type="component" value="Unassembled WGS sequence"/>
</dbReference>
<keyword evidence="1" id="KW-0472">Membrane</keyword>
<gene>
    <name evidence="2" type="ORF">A4R35_19255</name>
</gene>
<keyword evidence="3" id="KW-1185">Reference proteome</keyword>
<feature type="transmembrane region" description="Helical" evidence="1">
    <location>
        <begin position="191"/>
        <end position="221"/>
    </location>
</feature>
<dbReference type="EMBL" id="MCIF01000002">
    <property type="protein sequence ID" value="RAQ97685.1"/>
    <property type="molecule type" value="Genomic_DNA"/>
</dbReference>
<dbReference type="RefSeq" id="WP_112432303.1">
    <property type="nucleotide sequence ID" value="NZ_MCIF01000002.1"/>
</dbReference>
<evidence type="ECO:0000313" key="2">
    <source>
        <dbReference type="EMBL" id="RAQ97685.1"/>
    </source>
</evidence>
<name>A0A328VUB0_9CHLR</name>
<feature type="transmembrane region" description="Helical" evidence="1">
    <location>
        <begin position="114"/>
        <end position="134"/>
    </location>
</feature>
<proteinExistence type="predicted"/>
<comment type="caution">
    <text evidence="2">The sequence shown here is derived from an EMBL/GenBank/DDBJ whole genome shotgun (WGS) entry which is preliminary data.</text>
</comment>
<organism evidence="2 3">
    <name type="scientific">Thermogemmatispora tikiterensis</name>
    <dbReference type="NCBI Taxonomy" id="1825093"/>
    <lineage>
        <taxon>Bacteria</taxon>
        <taxon>Bacillati</taxon>
        <taxon>Chloroflexota</taxon>
        <taxon>Ktedonobacteria</taxon>
        <taxon>Thermogemmatisporales</taxon>
        <taxon>Thermogemmatisporaceae</taxon>
        <taxon>Thermogemmatispora</taxon>
    </lineage>
</organism>
<sequence>MPFFEEFEADVLPEGTLRRPIWGAFALLRDQLERLVALNVGWAVQLVPALVALAWPVLPLALRLPLVLYSALALMPATAVLFSGVARLNRQEPLDLATVRDELGRLLLPSLRTLAPLPGLCGLLCLLIVVVGPLQLLPLDVLLRLLLLILGFSAVYWGPLFLVEPGQGAWSLLWQALRLAWRYPLPTAGSLLLALAVMLVGYLSIAGFFLIAPVLAALLLWRRALVLLARRGELKVGVP</sequence>
<feature type="transmembrane region" description="Helical" evidence="1">
    <location>
        <begin position="35"/>
        <end position="54"/>
    </location>
</feature>
<feature type="transmembrane region" description="Helical" evidence="1">
    <location>
        <begin position="141"/>
        <end position="163"/>
    </location>
</feature>
<evidence type="ECO:0008006" key="4">
    <source>
        <dbReference type="Google" id="ProtNLM"/>
    </source>
</evidence>
<dbReference type="AlphaFoldDB" id="A0A328VUB0"/>
<feature type="transmembrane region" description="Helical" evidence="1">
    <location>
        <begin position="66"/>
        <end position="86"/>
    </location>
</feature>
<keyword evidence="1" id="KW-0812">Transmembrane</keyword>
<keyword evidence="1" id="KW-1133">Transmembrane helix</keyword>
<accession>A0A328VUB0</accession>
<protein>
    <recommendedName>
        <fullName evidence="4">DUF624 domain-containing protein</fullName>
    </recommendedName>
</protein>
<evidence type="ECO:0000256" key="1">
    <source>
        <dbReference type="SAM" id="Phobius"/>
    </source>
</evidence>
<evidence type="ECO:0000313" key="3">
    <source>
        <dbReference type="Proteomes" id="UP000248706"/>
    </source>
</evidence>